<organism evidence="3 4">
    <name type="scientific">Emticicia aquatilis</name>
    <dbReference type="NCBI Taxonomy" id="1537369"/>
    <lineage>
        <taxon>Bacteria</taxon>
        <taxon>Pseudomonadati</taxon>
        <taxon>Bacteroidota</taxon>
        <taxon>Cytophagia</taxon>
        <taxon>Cytophagales</taxon>
        <taxon>Leadbetterellaceae</taxon>
        <taxon>Emticicia</taxon>
    </lineage>
</organism>
<evidence type="ECO:0000313" key="3">
    <source>
        <dbReference type="EMBL" id="GGD51740.1"/>
    </source>
</evidence>
<gene>
    <name evidence="3" type="ORF">GCM10011514_14960</name>
</gene>
<protein>
    <submittedName>
        <fullName evidence="3">Uncharacterized protein</fullName>
    </submittedName>
</protein>
<feature type="region of interest" description="Disordered" evidence="1">
    <location>
        <begin position="298"/>
        <end position="318"/>
    </location>
</feature>
<feature type="compositionally biased region" description="Acidic residues" evidence="1">
    <location>
        <begin position="298"/>
        <end position="311"/>
    </location>
</feature>
<dbReference type="Proteomes" id="UP000609064">
    <property type="component" value="Unassembled WGS sequence"/>
</dbReference>
<comment type="caution">
    <text evidence="3">The sequence shown here is derived from an EMBL/GenBank/DDBJ whole genome shotgun (WGS) entry which is preliminary data.</text>
</comment>
<name>A0A917DMJ9_9BACT</name>
<keyword evidence="4" id="KW-1185">Reference proteome</keyword>
<evidence type="ECO:0000256" key="1">
    <source>
        <dbReference type="SAM" id="MobiDB-lite"/>
    </source>
</evidence>
<evidence type="ECO:0000313" key="4">
    <source>
        <dbReference type="Proteomes" id="UP000609064"/>
    </source>
</evidence>
<dbReference type="RefSeq" id="WP_188765439.1">
    <property type="nucleotide sequence ID" value="NZ_BMKK01000003.1"/>
</dbReference>
<reference evidence="3" key="1">
    <citation type="journal article" date="2014" name="Int. J. Syst. Evol. Microbiol.">
        <title>Complete genome sequence of Corynebacterium casei LMG S-19264T (=DSM 44701T), isolated from a smear-ripened cheese.</title>
        <authorList>
            <consortium name="US DOE Joint Genome Institute (JGI-PGF)"/>
            <person name="Walter F."/>
            <person name="Albersmeier A."/>
            <person name="Kalinowski J."/>
            <person name="Ruckert C."/>
        </authorList>
    </citation>
    <scope>NUCLEOTIDE SEQUENCE</scope>
    <source>
        <strain evidence="3">CGMCC 1.15958</strain>
    </source>
</reference>
<feature type="transmembrane region" description="Helical" evidence="2">
    <location>
        <begin position="20"/>
        <end position="41"/>
    </location>
</feature>
<keyword evidence="2" id="KW-1133">Transmembrane helix</keyword>
<keyword evidence="2" id="KW-0812">Transmembrane</keyword>
<evidence type="ECO:0000256" key="2">
    <source>
        <dbReference type="SAM" id="Phobius"/>
    </source>
</evidence>
<proteinExistence type="predicted"/>
<feature type="transmembrane region" description="Helical" evidence="2">
    <location>
        <begin position="249"/>
        <end position="266"/>
    </location>
</feature>
<reference evidence="3" key="2">
    <citation type="submission" date="2020-09" db="EMBL/GenBank/DDBJ databases">
        <authorList>
            <person name="Sun Q."/>
            <person name="Zhou Y."/>
        </authorList>
    </citation>
    <scope>NUCLEOTIDE SEQUENCE</scope>
    <source>
        <strain evidence="3">CGMCC 1.15958</strain>
    </source>
</reference>
<keyword evidence="2" id="KW-0472">Membrane</keyword>
<sequence>MFTILRQAFRRTAQNWQIVLVIFLVNFILGLVIAFPSFSIIKAESEQSLAFEKLIKDFDFTVFYDFMHKSGKSLISMIPISLVLSGFYIALNIFFSGGILSQFTLRNSFKLNEFLKNSGHYFLRFFLLFLLQVVFLVLAILLVFIVYGIFGVIADGKTEPTFVAWMIFPSAFAFFIITLLLNVGDYAKVLLHRDDLLNPWKAFWKATEYIFRNFKTMQIYWAVVVVSFAVMLVYLMLESNIGMTSGFKIWLMFIIQQFFIFCKVFIRTWNLSNAFDFVSLRPIPLTPKPIIIEPEVIEETSQETQTDEEQDSETKLSE</sequence>
<dbReference type="EMBL" id="BMKK01000003">
    <property type="protein sequence ID" value="GGD51740.1"/>
    <property type="molecule type" value="Genomic_DNA"/>
</dbReference>
<dbReference type="AlphaFoldDB" id="A0A917DMJ9"/>
<feature type="transmembrane region" description="Helical" evidence="2">
    <location>
        <begin position="219"/>
        <end position="237"/>
    </location>
</feature>
<accession>A0A917DMJ9</accession>
<feature type="transmembrane region" description="Helical" evidence="2">
    <location>
        <begin position="74"/>
        <end position="100"/>
    </location>
</feature>
<feature type="transmembrane region" description="Helical" evidence="2">
    <location>
        <begin position="121"/>
        <end position="150"/>
    </location>
</feature>
<feature type="transmembrane region" description="Helical" evidence="2">
    <location>
        <begin position="162"/>
        <end position="183"/>
    </location>
</feature>